<reference evidence="3" key="1">
    <citation type="journal article" date="2019" name="Int. J. Syst. Evol. Microbiol.">
        <title>The Global Catalogue of Microorganisms (GCM) 10K type strain sequencing project: providing services to taxonomists for standard genome sequencing and annotation.</title>
        <authorList>
            <consortium name="The Broad Institute Genomics Platform"/>
            <consortium name="The Broad Institute Genome Sequencing Center for Infectious Disease"/>
            <person name="Wu L."/>
            <person name="Ma J."/>
        </authorList>
    </citation>
    <scope>NUCLEOTIDE SEQUENCE [LARGE SCALE GENOMIC DNA]</scope>
    <source>
        <strain evidence="3">JCM 16578</strain>
    </source>
</reference>
<comment type="caution">
    <text evidence="2">The sequence shown here is derived from an EMBL/GenBank/DDBJ whole genome shotgun (WGS) entry which is preliminary data.</text>
</comment>
<sequence>MNGAASGGAISDVDGASVLDQAADRDSGDVAGCRKRLSQGEADVDQRRPAQARDIRNRSPDRLGDFTVRLRPKPAVGNTNLLKFSPLFASSGRGFPSTFRRQA</sequence>
<evidence type="ECO:0000313" key="3">
    <source>
        <dbReference type="Proteomes" id="UP001501563"/>
    </source>
</evidence>
<dbReference type="Proteomes" id="UP001501563">
    <property type="component" value="Unassembled WGS sequence"/>
</dbReference>
<evidence type="ECO:0000256" key="1">
    <source>
        <dbReference type="SAM" id="MobiDB-lite"/>
    </source>
</evidence>
<name>A0ABP7LWV5_9ACTN</name>
<feature type="region of interest" description="Disordered" evidence="1">
    <location>
        <begin position="1"/>
        <end position="65"/>
    </location>
</feature>
<gene>
    <name evidence="2" type="ORF">GCM10022207_91570</name>
</gene>
<proteinExistence type="predicted"/>
<organism evidence="2 3">
    <name type="scientific">Streptomyces lannensis</name>
    <dbReference type="NCBI Taxonomy" id="766498"/>
    <lineage>
        <taxon>Bacteria</taxon>
        <taxon>Bacillati</taxon>
        <taxon>Actinomycetota</taxon>
        <taxon>Actinomycetes</taxon>
        <taxon>Kitasatosporales</taxon>
        <taxon>Streptomycetaceae</taxon>
        <taxon>Streptomyces</taxon>
    </lineage>
</organism>
<keyword evidence="3" id="KW-1185">Reference proteome</keyword>
<accession>A0ABP7LWV5</accession>
<protein>
    <submittedName>
        <fullName evidence="2">Uncharacterized protein</fullName>
    </submittedName>
</protein>
<dbReference type="EMBL" id="BAAAZA010000071">
    <property type="protein sequence ID" value="GAA3907735.1"/>
    <property type="molecule type" value="Genomic_DNA"/>
</dbReference>
<evidence type="ECO:0000313" key="2">
    <source>
        <dbReference type="EMBL" id="GAA3907735.1"/>
    </source>
</evidence>
<feature type="compositionally biased region" description="Basic and acidic residues" evidence="1">
    <location>
        <begin position="44"/>
        <end position="64"/>
    </location>
</feature>